<proteinExistence type="inferred from homology"/>
<name>A0A927CL34_9BACL</name>
<comment type="caution">
    <text evidence="2">The sequence shown here is derived from an EMBL/GenBank/DDBJ whole genome shotgun (WGS) entry which is preliminary data.</text>
</comment>
<sequence length="86" mass="9664">MSKRRKVMQRVTKAPIRFYRKVISPLKPPSCRFYPTCSQYALEAIEKHGAAKGSWLAAKRIARCHPFHPGGYDPVPPVYGGKANPP</sequence>
<keyword evidence="1" id="KW-0472">Membrane</keyword>
<dbReference type="GO" id="GO:0005886">
    <property type="term" value="C:plasma membrane"/>
    <property type="evidence" value="ECO:0007669"/>
    <property type="project" value="UniProtKB-SubCell"/>
</dbReference>
<comment type="function">
    <text evidence="1">Could be involved in insertion of integral membrane proteins into the membrane.</text>
</comment>
<dbReference type="SMART" id="SM01234">
    <property type="entry name" value="Haemolytic"/>
    <property type="match status" value="1"/>
</dbReference>
<dbReference type="AlphaFoldDB" id="A0A927CL34"/>
<dbReference type="Proteomes" id="UP000632125">
    <property type="component" value="Unassembled WGS sequence"/>
</dbReference>
<keyword evidence="3" id="KW-1185">Reference proteome</keyword>
<dbReference type="PANTHER" id="PTHR33383">
    <property type="entry name" value="MEMBRANE PROTEIN INSERTION EFFICIENCY FACTOR-RELATED"/>
    <property type="match status" value="1"/>
</dbReference>
<gene>
    <name evidence="2" type="primary">yidD</name>
    <name evidence="2" type="ORF">IDH41_13145</name>
</gene>
<protein>
    <recommendedName>
        <fullName evidence="1">Putative membrane protein insertion efficiency factor</fullName>
    </recommendedName>
</protein>
<dbReference type="HAMAP" id="MF_00386">
    <property type="entry name" value="UPF0161_YidD"/>
    <property type="match status" value="1"/>
</dbReference>
<dbReference type="Pfam" id="PF01809">
    <property type="entry name" value="YidD"/>
    <property type="match status" value="1"/>
</dbReference>
<reference evidence="2" key="1">
    <citation type="submission" date="2020-09" db="EMBL/GenBank/DDBJ databases">
        <title>A novel bacterium of genus Paenibacillus, isolated from South China Sea.</title>
        <authorList>
            <person name="Huang H."/>
            <person name="Mo K."/>
            <person name="Hu Y."/>
        </authorList>
    </citation>
    <scope>NUCLEOTIDE SEQUENCE</scope>
    <source>
        <strain evidence="2">IB182493</strain>
    </source>
</reference>
<dbReference type="InterPro" id="IPR002696">
    <property type="entry name" value="Membr_insert_effic_factor_YidD"/>
</dbReference>
<comment type="subcellular location">
    <subcellularLocation>
        <location evidence="1">Cell membrane</location>
        <topology evidence="1">Peripheral membrane protein</topology>
        <orientation evidence="1">Cytoplasmic side</orientation>
    </subcellularLocation>
</comment>
<evidence type="ECO:0000313" key="3">
    <source>
        <dbReference type="Proteomes" id="UP000632125"/>
    </source>
</evidence>
<organism evidence="2 3">
    <name type="scientific">Paenibacillus arenilitoris</name>
    <dbReference type="NCBI Taxonomy" id="2772299"/>
    <lineage>
        <taxon>Bacteria</taxon>
        <taxon>Bacillati</taxon>
        <taxon>Bacillota</taxon>
        <taxon>Bacilli</taxon>
        <taxon>Bacillales</taxon>
        <taxon>Paenibacillaceae</taxon>
        <taxon>Paenibacillus</taxon>
    </lineage>
</organism>
<comment type="similarity">
    <text evidence="1">Belongs to the UPF0161 family.</text>
</comment>
<evidence type="ECO:0000256" key="1">
    <source>
        <dbReference type="HAMAP-Rule" id="MF_00386"/>
    </source>
</evidence>
<keyword evidence="1" id="KW-1003">Cell membrane</keyword>
<dbReference type="NCBIfam" id="TIGR00278">
    <property type="entry name" value="membrane protein insertion efficiency factor YidD"/>
    <property type="match status" value="1"/>
</dbReference>
<dbReference type="PANTHER" id="PTHR33383:SF1">
    <property type="entry name" value="MEMBRANE PROTEIN INSERTION EFFICIENCY FACTOR-RELATED"/>
    <property type="match status" value="1"/>
</dbReference>
<accession>A0A927CL34</accession>
<evidence type="ECO:0000313" key="2">
    <source>
        <dbReference type="EMBL" id="MBD2869529.1"/>
    </source>
</evidence>
<dbReference type="EMBL" id="JACXIY010000015">
    <property type="protein sequence ID" value="MBD2869529.1"/>
    <property type="molecule type" value="Genomic_DNA"/>
</dbReference>